<dbReference type="PANTHER" id="PTHR14359:SF6">
    <property type="entry name" value="PHOSPHOPANTOTHENOYLCYSTEINE DECARBOXYLASE"/>
    <property type="match status" value="1"/>
</dbReference>
<dbReference type="InterPro" id="IPR035929">
    <property type="entry name" value="CoaB-like_sf"/>
</dbReference>
<feature type="domain" description="Flavoprotein" evidence="3">
    <location>
        <begin position="24"/>
        <end position="197"/>
    </location>
</feature>
<dbReference type="Gene3D" id="3.40.50.1950">
    <property type="entry name" value="Flavin prenyltransferase-like"/>
    <property type="match status" value="1"/>
</dbReference>
<dbReference type="SUPFAM" id="SSF102645">
    <property type="entry name" value="CoaB-like"/>
    <property type="match status" value="1"/>
</dbReference>
<dbReference type="InterPro" id="IPR005252">
    <property type="entry name" value="CoaBC"/>
</dbReference>
<accession>A0A0F9IY56</accession>
<dbReference type="GO" id="GO:0004633">
    <property type="term" value="F:phosphopantothenoylcysteine decarboxylase activity"/>
    <property type="evidence" value="ECO:0007669"/>
    <property type="project" value="InterPro"/>
</dbReference>
<reference evidence="5" key="1">
    <citation type="journal article" date="2015" name="Nature">
        <title>Complex archaea that bridge the gap between prokaryotes and eukaryotes.</title>
        <authorList>
            <person name="Spang A."/>
            <person name="Saw J.H."/>
            <person name="Jorgensen S.L."/>
            <person name="Zaremba-Niedzwiedzka K."/>
            <person name="Martijn J."/>
            <person name="Lind A.E."/>
            <person name="van Eijk R."/>
            <person name="Schleper C."/>
            <person name="Guy L."/>
            <person name="Ettema T.J."/>
        </authorList>
    </citation>
    <scope>NUCLEOTIDE SEQUENCE</scope>
</reference>
<keyword evidence="1" id="KW-0210">Decarboxylase</keyword>
<dbReference type="InterPro" id="IPR036551">
    <property type="entry name" value="Flavin_trans-like"/>
</dbReference>
<dbReference type="Pfam" id="PF02441">
    <property type="entry name" value="Flavoprotein"/>
    <property type="match status" value="1"/>
</dbReference>
<dbReference type="InterPro" id="IPR007085">
    <property type="entry name" value="DNA/pantothenate-metab_flavo_C"/>
</dbReference>
<gene>
    <name evidence="5" type="ORF">LCGC14_1522930</name>
</gene>
<dbReference type="SUPFAM" id="SSF52507">
    <property type="entry name" value="Homo-oligomeric flavin-containing Cys decarboxylases, HFCD"/>
    <property type="match status" value="1"/>
</dbReference>
<dbReference type="HAMAP" id="MF_02225">
    <property type="entry name" value="CoaBC"/>
    <property type="match status" value="1"/>
</dbReference>
<dbReference type="EMBL" id="LAZR01011320">
    <property type="protein sequence ID" value="KKM62314.1"/>
    <property type="molecule type" value="Genomic_DNA"/>
</dbReference>
<dbReference type="Pfam" id="PF04127">
    <property type="entry name" value="DFP"/>
    <property type="match status" value="1"/>
</dbReference>
<dbReference type="GO" id="GO:0004632">
    <property type="term" value="F:phosphopantothenate--cysteine ligase activity"/>
    <property type="evidence" value="ECO:0007669"/>
    <property type="project" value="InterPro"/>
</dbReference>
<dbReference type="GO" id="GO:0015941">
    <property type="term" value="P:pantothenate catabolic process"/>
    <property type="evidence" value="ECO:0007669"/>
    <property type="project" value="InterPro"/>
</dbReference>
<dbReference type="NCBIfam" id="TIGR00521">
    <property type="entry name" value="coaBC_dfp"/>
    <property type="match status" value="1"/>
</dbReference>
<dbReference type="GO" id="GO:0010181">
    <property type="term" value="F:FMN binding"/>
    <property type="evidence" value="ECO:0007669"/>
    <property type="project" value="InterPro"/>
</dbReference>
<dbReference type="InterPro" id="IPR003382">
    <property type="entry name" value="Flavoprotein"/>
</dbReference>
<name>A0A0F9IY56_9ZZZZ</name>
<protein>
    <recommendedName>
        <fullName evidence="6">Flavoprotein domain-containing protein</fullName>
    </recommendedName>
</protein>
<dbReference type="GO" id="GO:0071513">
    <property type="term" value="C:phosphopantothenoylcysteine decarboxylase complex"/>
    <property type="evidence" value="ECO:0007669"/>
    <property type="project" value="TreeGrafter"/>
</dbReference>
<evidence type="ECO:0000313" key="5">
    <source>
        <dbReference type="EMBL" id="KKM62314.1"/>
    </source>
</evidence>
<dbReference type="PANTHER" id="PTHR14359">
    <property type="entry name" value="HOMO-OLIGOMERIC FLAVIN CONTAINING CYS DECARBOXYLASE FAMILY"/>
    <property type="match status" value="1"/>
</dbReference>
<comment type="caution">
    <text evidence="5">The sequence shown here is derived from an EMBL/GenBank/DDBJ whole genome shotgun (WGS) entry which is preliminary data.</text>
</comment>
<evidence type="ECO:0000256" key="2">
    <source>
        <dbReference type="ARBA" id="ARBA00023239"/>
    </source>
</evidence>
<dbReference type="GO" id="GO:0015937">
    <property type="term" value="P:coenzyme A biosynthetic process"/>
    <property type="evidence" value="ECO:0007669"/>
    <property type="project" value="InterPro"/>
</dbReference>
<organism evidence="5">
    <name type="scientific">marine sediment metagenome</name>
    <dbReference type="NCBI Taxonomy" id="412755"/>
    <lineage>
        <taxon>unclassified sequences</taxon>
        <taxon>metagenomes</taxon>
        <taxon>ecological metagenomes</taxon>
    </lineage>
</organism>
<evidence type="ECO:0000259" key="4">
    <source>
        <dbReference type="Pfam" id="PF04127"/>
    </source>
</evidence>
<dbReference type="AlphaFoldDB" id="A0A0F9IY56"/>
<feature type="domain" description="DNA/pantothenate metabolism flavoprotein C-terminal" evidence="4">
    <location>
        <begin position="203"/>
        <end position="417"/>
    </location>
</feature>
<evidence type="ECO:0008006" key="6">
    <source>
        <dbReference type="Google" id="ProtNLM"/>
    </source>
</evidence>
<sequence length="426" mass="47002">MKNNNFQHPSKDITESKGTILRGKTICMCLTGSVALYLSPIITRELMRLGAEVICVMSKAATELVNPALMEWATGNKVITKLTGAVEHVYLAGVRPKTVGKADIILICPATANTISKIACGIDDTPVTTVASTAFGASIPIVIVPAMHESMYRHPILEKNERKLRECGVEILGPRISEGKAKIARIDDIIDRVIDLLVTNKDLEGKKILVTAGPSQEAIDSVRYVSNKSSGRMGIEIAKEAAARGAEVLLIAGECMVKIPDYIKTHSVVSTDDFIKAVKDAISYNNYDFFISAAAISDYKPIHSINGKISSDNVQELQINMKLTPKILKVARKKDYNLFIIAFKAETNVSRTELINRAYDRLLKSEVDLIVANDIGRDDIGFNSKYNEVYIVDKEKHITYVEKSTKRFVSSRIFDAALEAYKLKNM</sequence>
<keyword evidence="2" id="KW-0456">Lyase</keyword>
<proteinExistence type="inferred from homology"/>
<evidence type="ECO:0000259" key="3">
    <source>
        <dbReference type="Pfam" id="PF02441"/>
    </source>
</evidence>
<dbReference type="Gene3D" id="3.40.50.10300">
    <property type="entry name" value="CoaB-like"/>
    <property type="match status" value="1"/>
</dbReference>
<evidence type="ECO:0000256" key="1">
    <source>
        <dbReference type="ARBA" id="ARBA00022793"/>
    </source>
</evidence>